<dbReference type="RefSeq" id="WP_150695807.1">
    <property type="nucleotide sequence ID" value="NZ_CABPRZ010000003.1"/>
</dbReference>
<reference evidence="8 9" key="1">
    <citation type="submission" date="2019-08" db="EMBL/GenBank/DDBJ databases">
        <authorList>
            <person name="Peeters C."/>
        </authorList>
    </citation>
    <scope>NUCLEOTIDE SEQUENCE [LARGE SCALE GENOMIC DNA]</scope>
    <source>
        <strain evidence="8 9">LMG 30175</strain>
    </source>
</reference>
<evidence type="ECO:0000313" key="8">
    <source>
        <dbReference type="EMBL" id="VVD76514.1"/>
    </source>
</evidence>
<evidence type="ECO:0000256" key="3">
    <source>
        <dbReference type="ARBA" id="ARBA00022692"/>
    </source>
</evidence>
<gene>
    <name evidence="8" type="ORF">PTE30175_00838</name>
</gene>
<keyword evidence="3 6" id="KW-0812">Transmembrane</keyword>
<evidence type="ECO:0000256" key="4">
    <source>
        <dbReference type="ARBA" id="ARBA00022989"/>
    </source>
</evidence>
<sequence>MTPADIVAVAAFFSIVVAGMLLSTLRDVARRRPGPRIQERMQHIRQLRIVNQRVATPVENVELFSRPKNYGTLTAWFAERVQRVKTVSGTGGLRLIGLGAFAAAAIAAIVVAFAPTPGWSRPLILIGAPVLVVRMSYRFLIEQFRARFLAVFPDTLDLIIRAVRAGIPVVQAISIAGQETQEPVRSTFRTMGDSLLLGADLKDVLDRATEELQIADFSFFSVCLMLQRETGGSLGETLENLSGIIRTRRDIRIKTRALTAEGRIASKFISAVPFAITGLLFLVNRPYIELLFNTRAGHKMLTLAAVLLVIGLAMIRKISNLDTSR</sequence>
<feature type="transmembrane region" description="Helical" evidence="6">
    <location>
        <begin position="119"/>
        <end position="137"/>
    </location>
</feature>
<dbReference type="PANTHER" id="PTHR35007:SF1">
    <property type="entry name" value="PILUS ASSEMBLY PROTEIN"/>
    <property type="match status" value="1"/>
</dbReference>
<proteinExistence type="predicted"/>
<keyword evidence="5 6" id="KW-0472">Membrane</keyword>
<feature type="transmembrane region" description="Helical" evidence="6">
    <location>
        <begin position="92"/>
        <end position="113"/>
    </location>
</feature>
<feature type="domain" description="Type II secretion system protein GspF" evidence="7">
    <location>
        <begin position="156"/>
        <end position="280"/>
    </location>
</feature>
<keyword evidence="4 6" id="KW-1133">Transmembrane helix</keyword>
<evidence type="ECO:0000256" key="1">
    <source>
        <dbReference type="ARBA" id="ARBA00004651"/>
    </source>
</evidence>
<evidence type="ECO:0000259" key="7">
    <source>
        <dbReference type="Pfam" id="PF00482"/>
    </source>
</evidence>
<evidence type="ECO:0000256" key="6">
    <source>
        <dbReference type="SAM" id="Phobius"/>
    </source>
</evidence>
<dbReference type="Gene3D" id="1.20.81.30">
    <property type="entry name" value="Type II secretion system (T2SS), domain F"/>
    <property type="match status" value="1"/>
</dbReference>
<protein>
    <submittedName>
        <fullName evidence="8">Type II secretion system protein</fullName>
    </submittedName>
</protein>
<dbReference type="OrthoDB" id="597333at2"/>
<feature type="transmembrane region" description="Helical" evidence="6">
    <location>
        <begin position="6"/>
        <end position="25"/>
    </location>
</feature>
<keyword evidence="9" id="KW-1185">Reference proteome</keyword>
<evidence type="ECO:0000313" key="9">
    <source>
        <dbReference type="Proteomes" id="UP000414233"/>
    </source>
</evidence>
<name>A0A5E4SQ98_9BURK</name>
<dbReference type="AlphaFoldDB" id="A0A5E4SQ98"/>
<evidence type="ECO:0000256" key="5">
    <source>
        <dbReference type="ARBA" id="ARBA00023136"/>
    </source>
</evidence>
<dbReference type="PANTHER" id="PTHR35007">
    <property type="entry name" value="INTEGRAL MEMBRANE PROTEIN-RELATED"/>
    <property type="match status" value="1"/>
</dbReference>
<feature type="transmembrane region" description="Helical" evidence="6">
    <location>
        <begin position="264"/>
        <end position="284"/>
    </location>
</feature>
<keyword evidence="2" id="KW-1003">Cell membrane</keyword>
<organism evidence="8 9">
    <name type="scientific">Pandoraea terrae</name>
    <dbReference type="NCBI Taxonomy" id="1537710"/>
    <lineage>
        <taxon>Bacteria</taxon>
        <taxon>Pseudomonadati</taxon>
        <taxon>Pseudomonadota</taxon>
        <taxon>Betaproteobacteria</taxon>
        <taxon>Burkholderiales</taxon>
        <taxon>Burkholderiaceae</taxon>
        <taxon>Pandoraea</taxon>
    </lineage>
</organism>
<feature type="transmembrane region" description="Helical" evidence="6">
    <location>
        <begin position="296"/>
        <end position="315"/>
    </location>
</feature>
<comment type="subcellular location">
    <subcellularLocation>
        <location evidence="1">Cell membrane</location>
        <topology evidence="1">Multi-pass membrane protein</topology>
    </subcellularLocation>
</comment>
<accession>A0A5E4SQ98</accession>
<dbReference type="InterPro" id="IPR018076">
    <property type="entry name" value="T2SS_GspF_dom"/>
</dbReference>
<evidence type="ECO:0000256" key="2">
    <source>
        <dbReference type="ARBA" id="ARBA00022475"/>
    </source>
</evidence>
<dbReference type="Pfam" id="PF00482">
    <property type="entry name" value="T2SSF"/>
    <property type="match status" value="1"/>
</dbReference>
<dbReference type="GO" id="GO:0005886">
    <property type="term" value="C:plasma membrane"/>
    <property type="evidence" value="ECO:0007669"/>
    <property type="project" value="UniProtKB-SubCell"/>
</dbReference>
<dbReference type="Proteomes" id="UP000414233">
    <property type="component" value="Unassembled WGS sequence"/>
</dbReference>
<dbReference type="InterPro" id="IPR042094">
    <property type="entry name" value="T2SS_GspF_sf"/>
</dbReference>
<dbReference type="EMBL" id="CABPRZ010000003">
    <property type="protein sequence ID" value="VVD76514.1"/>
    <property type="molecule type" value="Genomic_DNA"/>
</dbReference>